<protein>
    <submittedName>
        <fullName evidence="1">Uncharacterized protein</fullName>
    </submittedName>
</protein>
<dbReference type="EMBL" id="CM042891">
    <property type="protein sequence ID" value="KAI4303706.1"/>
    <property type="molecule type" value="Genomic_DNA"/>
</dbReference>
<dbReference type="Proteomes" id="UP001057402">
    <property type="component" value="Chromosome 12"/>
</dbReference>
<evidence type="ECO:0000313" key="1">
    <source>
        <dbReference type="EMBL" id="KAI4303706.1"/>
    </source>
</evidence>
<reference evidence="2" key="1">
    <citation type="journal article" date="2023" name="Front. Plant Sci.">
        <title>Chromosomal-level genome assembly of Melastoma candidum provides insights into trichome evolution.</title>
        <authorList>
            <person name="Zhong Y."/>
            <person name="Wu W."/>
            <person name="Sun C."/>
            <person name="Zou P."/>
            <person name="Liu Y."/>
            <person name="Dai S."/>
            <person name="Zhou R."/>
        </authorList>
    </citation>
    <scope>NUCLEOTIDE SEQUENCE [LARGE SCALE GENOMIC DNA]</scope>
</reference>
<accession>A0ACB9L2P9</accession>
<evidence type="ECO:0000313" key="2">
    <source>
        <dbReference type="Proteomes" id="UP001057402"/>
    </source>
</evidence>
<sequence>MEGLCDLKLGLWPPVRNDEDRPRAEASHQFTIMYNGEVCVCDDVSEARARAIFLLASRAAEEGERSRSGGGGSVPSSKDCNGAAQSAMSMKRSLQRFLEKRKLRLQRSAASPY</sequence>
<proteinExistence type="predicted"/>
<comment type="caution">
    <text evidence="1">The sequence shown here is derived from an EMBL/GenBank/DDBJ whole genome shotgun (WGS) entry which is preliminary data.</text>
</comment>
<keyword evidence="2" id="KW-1185">Reference proteome</keyword>
<name>A0ACB9L2P9_9MYRT</name>
<organism evidence="1 2">
    <name type="scientific">Melastoma candidum</name>
    <dbReference type="NCBI Taxonomy" id="119954"/>
    <lineage>
        <taxon>Eukaryota</taxon>
        <taxon>Viridiplantae</taxon>
        <taxon>Streptophyta</taxon>
        <taxon>Embryophyta</taxon>
        <taxon>Tracheophyta</taxon>
        <taxon>Spermatophyta</taxon>
        <taxon>Magnoliopsida</taxon>
        <taxon>eudicotyledons</taxon>
        <taxon>Gunneridae</taxon>
        <taxon>Pentapetalae</taxon>
        <taxon>rosids</taxon>
        <taxon>malvids</taxon>
        <taxon>Myrtales</taxon>
        <taxon>Melastomataceae</taxon>
        <taxon>Melastomatoideae</taxon>
        <taxon>Melastomateae</taxon>
        <taxon>Melastoma</taxon>
    </lineage>
</organism>
<gene>
    <name evidence="1" type="ORF">MLD38_039305</name>
</gene>